<dbReference type="RefSeq" id="WP_206726732.1">
    <property type="nucleotide sequence ID" value="NZ_CP071090.1"/>
</dbReference>
<name>A0ABX7P3X2_9BACT</name>
<dbReference type="Proteomes" id="UP000662747">
    <property type="component" value="Chromosome"/>
</dbReference>
<evidence type="ECO:0000313" key="2">
    <source>
        <dbReference type="Proteomes" id="UP000662747"/>
    </source>
</evidence>
<organism evidence="1 2">
    <name type="scientific">Pyxidicoccus parkwayensis</name>
    <dbReference type="NCBI Taxonomy" id="2813578"/>
    <lineage>
        <taxon>Bacteria</taxon>
        <taxon>Pseudomonadati</taxon>
        <taxon>Myxococcota</taxon>
        <taxon>Myxococcia</taxon>
        <taxon>Myxococcales</taxon>
        <taxon>Cystobacterineae</taxon>
        <taxon>Myxococcaceae</taxon>
        <taxon>Pyxidicoccus</taxon>
    </lineage>
</organism>
<proteinExistence type="predicted"/>
<accession>A0ABX7P3X2</accession>
<reference evidence="1 2" key="1">
    <citation type="submission" date="2021-02" db="EMBL/GenBank/DDBJ databases">
        <title>De Novo genome assembly of isolated myxobacteria.</title>
        <authorList>
            <person name="Stevens D.C."/>
        </authorList>
    </citation>
    <scope>NUCLEOTIDE SEQUENCE [LARGE SCALE GENOMIC DNA]</scope>
    <source>
        <strain evidence="2">SCPEA02</strain>
    </source>
</reference>
<keyword evidence="2" id="KW-1185">Reference proteome</keyword>
<sequence length="109" mass="11725">MPWQNEVTELGRKLESAIRDATTLTVNTLAGNVTATYANGAWTVTPGQQAQVIAQTEIRLDGDIDTVVPTANGTPSKEWMDIHSRSVQLATEGRAALLKSIAEIVKSFS</sequence>
<protein>
    <submittedName>
        <fullName evidence="1">Uncharacterized protein</fullName>
    </submittedName>
</protein>
<dbReference type="EMBL" id="CP071090">
    <property type="protein sequence ID" value="QSQ25175.1"/>
    <property type="molecule type" value="Genomic_DNA"/>
</dbReference>
<evidence type="ECO:0000313" key="1">
    <source>
        <dbReference type="EMBL" id="QSQ25175.1"/>
    </source>
</evidence>
<gene>
    <name evidence="1" type="ORF">JY651_09690</name>
</gene>